<evidence type="ECO:0000256" key="1">
    <source>
        <dbReference type="SAM" id="MobiDB-lite"/>
    </source>
</evidence>
<organism evidence="2 3">
    <name type="scientific">Dactylonectria estremocensis</name>
    <dbReference type="NCBI Taxonomy" id="1079267"/>
    <lineage>
        <taxon>Eukaryota</taxon>
        <taxon>Fungi</taxon>
        <taxon>Dikarya</taxon>
        <taxon>Ascomycota</taxon>
        <taxon>Pezizomycotina</taxon>
        <taxon>Sordariomycetes</taxon>
        <taxon>Hypocreomycetidae</taxon>
        <taxon>Hypocreales</taxon>
        <taxon>Nectriaceae</taxon>
        <taxon>Dactylonectria</taxon>
    </lineage>
</organism>
<comment type="caution">
    <text evidence="2">The sequence shown here is derived from an EMBL/GenBank/DDBJ whole genome shotgun (WGS) entry which is preliminary data.</text>
</comment>
<evidence type="ECO:0000313" key="2">
    <source>
        <dbReference type="EMBL" id="KAH7137000.1"/>
    </source>
</evidence>
<dbReference type="EMBL" id="JAGMUU010000016">
    <property type="protein sequence ID" value="KAH7137000.1"/>
    <property type="molecule type" value="Genomic_DNA"/>
</dbReference>
<sequence length="151" mass="16901">MPLWEHIARHRDTLKRVAHHDETVSLDVGPRHGEEDASLDRPVFAGEVLGDQMHNLIAGLNLKCFGLTCLPEKVKCLFDYFDTASSLKILIRLPKTNDRKFTTLVMDEEARSSRDDYVVDSPDGSASDTSEVSGSDWSGSSKPEERLQLVM</sequence>
<name>A0A9P9IZU7_9HYPO</name>
<dbReference type="Proteomes" id="UP000717696">
    <property type="component" value="Unassembled WGS sequence"/>
</dbReference>
<keyword evidence="3" id="KW-1185">Reference proteome</keyword>
<evidence type="ECO:0000313" key="3">
    <source>
        <dbReference type="Proteomes" id="UP000717696"/>
    </source>
</evidence>
<dbReference type="OrthoDB" id="1720422at2759"/>
<feature type="compositionally biased region" description="Low complexity" evidence="1">
    <location>
        <begin position="130"/>
        <end position="141"/>
    </location>
</feature>
<feature type="compositionally biased region" description="Basic and acidic residues" evidence="1">
    <location>
        <begin position="142"/>
        <end position="151"/>
    </location>
</feature>
<gene>
    <name evidence="2" type="ORF">B0J13DRAFT_625604</name>
</gene>
<reference evidence="2" key="1">
    <citation type="journal article" date="2021" name="Nat. Commun.">
        <title>Genetic determinants of endophytism in the Arabidopsis root mycobiome.</title>
        <authorList>
            <person name="Mesny F."/>
            <person name="Miyauchi S."/>
            <person name="Thiergart T."/>
            <person name="Pickel B."/>
            <person name="Atanasova L."/>
            <person name="Karlsson M."/>
            <person name="Huettel B."/>
            <person name="Barry K.W."/>
            <person name="Haridas S."/>
            <person name="Chen C."/>
            <person name="Bauer D."/>
            <person name="Andreopoulos W."/>
            <person name="Pangilinan J."/>
            <person name="LaButti K."/>
            <person name="Riley R."/>
            <person name="Lipzen A."/>
            <person name="Clum A."/>
            <person name="Drula E."/>
            <person name="Henrissat B."/>
            <person name="Kohler A."/>
            <person name="Grigoriev I.V."/>
            <person name="Martin F.M."/>
            <person name="Hacquard S."/>
        </authorList>
    </citation>
    <scope>NUCLEOTIDE SEQUENCE</scope>
    <source>
        <strain evidence="2">MPI-CAGE-AT-0021</strain>
    </source>
</reference>
<dbReference type="AlphaFoldDB" id="A0A9P9IZU7"/>
<proteinExistence type="predicted"/>
<protein>
    <submittedName>
        <fullName evidence="2">Uncharacterized protein</fullName>
    </submittedName>
</protein>
<feature type="region of interest" description="Disordered" evidence="1">
    <location>
        <begin position="110"/>
        <end position="151"/>
    </location>
</feature>
<accession>A0A9P9IZU7</accession>